<dbReference type="EMBL" id="CH476645">
    <property type="protein sequence ID" value="EDN98667.1"/>
    <property type="molecule type" value="Genomic_DNA"/>
</dbReference>
<dbReference type="Proteomes" id="UP000001312">
    <property type="component" value="Unassembled WGS sequence"/>
</dbReference>
<evidence type="ECO:0000313" key="2">
    <source>
        <dbReference type="Proteomes" id="UP000001312"/>
    </source>
</evidence>
<organism evidence="1 2">
    <name type="scientific">Sclerotinia sclerotiorum (strain ATCC 18683 / 1980 / Ss-1)</name>
    <name type="common">White mold</name>
    <name type="synonym">Whetzelinia sclerotiorum</name>
    <dbReference type="NCBI Taxonomy" id="665079"/>
    <lineage>
        <taxon>Eukaryota</taxon>
        <taxon>Fungi</taxon>
        <taxon>Dikarya</taxon>
        <taxon>Ascomycota</taxon>
        <taxon>Pezizomycotina</taxon>
        <taxon>Leotiomycetes</taxon>
        <taxon>Helotiales</taxon>
        <taxon>Sclerotiniaceae</taxon>
        <taxon>Sclerotinia</taxon>
    </lineage>
</organism>
<reference evidence="2" key="1">
    <citation type="journal article" date="2011" name="PLoS Genet.">
        <title>Genomic analysis of the necrotrophic fungal pathogens Sclerotinia sclerotiorum and Botrytis cinerea.</title>
        <authorList>
            <person name="Amselem J."/>
            <person name="Cuomo C.A."/>
            <person name="van Kan J.A."/>
            <person name="Viaud M."/>
            <person name="Benito E.P."/>
            <person name="Couloux A."/>
            <person name="Coutinho P.M."/>
            <person name="de Vries R.P."/>
            <person name="Dyer P.S."/>
            <person name="Fillinger S."/>
            <person name="Fournier E."/>
            <person name="Gout L."/>
            <person name="Hahn M."/>
            <person name="Kohn L."/>
            <person name="Lapalu N."/>
            <person name="Plummer K.M."/>
            <person name="Pradier J.M."/>
            <person name="Quevillon E."/>
            <person name="Sharon A."/>
            <person name="Simon A."/>
            <person name="ten Have A."/>
            <person name="Tudzynski B."/>
            <person name="Tudzynski P."/>
            <person name="Wincker P."/>
            <person name="Andrew M."/>
            <person name="Anthouard V."/>
            <person name="Beever R.E."/>
            <person name="Beffa R."/>
            <person name="Benoit I."/>
            <person name="Bouzid O."/>
            <person name="Brault B."/>
            <person name="Chen Z."/>
            <person name="Choquer M."/>
            <person name="Collemare J."/>
            <person name="Cotton P."/>
            <person name="Danchin E.G."/>
            <person name="Da Silva C."/>
            <person name="Gautier A."/>
            <person name="Giraud C."/>
            <person name="Giraud T."/>
            <person name="Gonzalez C."/>
            <person name="Grossetete S."/>
            <person name="Guldener U."/>
            <person name="Henrissat B."/>
            <person name="Howlett B.J."/>
            <person name="Kodira C."/>
            <person name="Kretschmer M."/>
            <person name="Lappartient A."/>
            <person name="Leroch M."/>
            <person name="Levis C."/>
            <person name="Mauceli E."/>
            <person name="Neuveglise C."/>
            <person name="Oeser B."/>
            <person name="Pearson M."/>
            <person name="Poulain J."/>
            <person name="Poussereau N."/>
            <person name="Quesneville H."/>
            <person name="Rascle C."/>
            <person name="Schumacher J."/>
            <person name="Segurens B."/>
            <person name="Sexton A."/>
            <person name="Silva E."/>
            <person name="Sirven C."/>
            <person name="Soanes D.M."/>
            <person name="Talbot N.J."/>
            <person name="Templeton M."/>
            <person name="Yandava C."/>
            <person name="Yarden O."/>
            <person name="Zeng Q."/>
            <person name="Rollins J.A."/>
            <person name="Lebrun M.H."/>
            <person name="Dickman M."/>
        </authorList>
    </citation>
    <scope>NUCLEOTIDE SEQUENCE [LARGE SCALE GENOMIC DNA]</scope>
    <source>
        <strain evidence="2">ATCC 18683 / 1980 / Ss-1</strain>
    </source>
</reference>
<accession>A7F7E6</accession>
<proteinExistence type="predicted"/>
<gene>
    <name evidence="1" type="ORF">SS1G_13526</name>
</gene>
<name>A7F7E6_SCLS1</name>
<dbReference type="GeneID" id="5481601"/>
<keyword evidence="2" id="KW-1185">Reference proteome</keyword>
<dbReference type="HOGENOM" id="CLU_3385047_0_0_1"/>
<dbReference type="AlphaFoldDB" id="A7F7E6"/>
<dbReference type="KEGG" id="ssl:SS1G_13526"/>
<sequence>MTTAAVVSEFEFWYGTERNKVVEEKRYFGKQID</sequence>
<evidence type="ECO:0000313" key="1">
    <source>
        <dbReference type="EMBL" id="EDN98667.1"/>
    </source>
</evidence>
<dbReference type="RefSeq" id="XP_001585642.1">
    <property type="nucleotide sequence ID" value="XM_001585592.1"/>
</dbReference>
<dbReference type="InParanoid" id="A7F7E6"/>
<protein>
    <submittedName>
        <fullName evidence="1">Uncharacterized protein</fullName>
    </submittedName>
</protein>